<name>A0A0B6YTZ3_9EUPU</name>
<gene>
    <name evidence="1" type="primary">ORF34630</name>
</gene>
<evidence type="ECO:0000313" key="1">
    <source>
        <dbReference type="EMBL" id="CEK58930.1"/>
    </source>
</evidence>
<feature type="non-terminal residue" evidence="1">
    <location>
        <position position="61"/>
    </location>
</feature>
<dbReference type="AlphaFoldDB" id="A0A0B6YTZ3"/>
<protein>
    <submittedName>
        <fullName evidence="1">Uncharacterized protein</fullName>
    </submittedName>
</protein>
<dbReference type="EMBL" id="HACG01012065">
    <property type="protein sequence ID" value="CEK58930.1"/>
    <property type="molecule type" value="Transcribed_RNA"/>
</dbReference>
<reference evidence="1" key="1">
    <citation type="submission" date="2014-12" db="EMBL/GenBank/DDBJ databases">
        <title>Insight into the proteome of Arion vulgaris.</title>
        <authorList>
            <person name="Aradska J."/>
            <person name="Bulat T."/>
            <person name="Smidak R."/>
            <person name="Sarate P."/>
            <person name="Gangsoo J."/>
            <person name="Sialana F."/>
            <person name="Bilban M."/>
            <person name="Lubec G."/>
        </authorList>
    </citation>
    <scope>NUCLEOTIDE SEQUENCE</scope>
    <source>
        <tissue evidence="1">Skin</tissue>
    </source>
</reference>
<accession>A0A0B6YTZ3</accession>
<sequence>MHLYCNVVRGLCGYALALRVEGCGFQFGPSHPVHGCIFFQRPPRIVARDMITLEDLNFKYL</sequence>
<organism evidence="1">
    <name type="scientific">Arion vulgaris</name>
    <dbReference type="NCBI Taxonomy" id="1028688"/>
    <lineage>
        <taxon>Eukaryota</taxon>
        <taxon>Metazoa</taxon>
        <taxon>Spiralia</taxon>
        <taxon>Lophotrochozoa</taxon>
        <taxon>Mollusca</taxon>
        <taxon>Gastropoda</taxon>
        <taxon>Heterobranchia</taxon>
        <taxon>Euthyneura</taxon>
        <taxon>Panpulmonata</taxon>
        <taxon>Eupulmonata</taxon>
        <taxon>Stylommatophora</taxon>
        <taxon>Helicina</taxon>
        <taxon>Arionoidea</taxon>
        <taxon>Arionidae</taxon>
        <taxon>Arion</taxon>
    </lineage>
</organism>
<proteinExistence type="predicted"/>